<dbReference type="AlphaFoldDB" id="A0A9X4NML9"/>
<comment type="pathway">
    <text evidence="1 7 8">Cofactor biosynthesis; NAD(+) biosynthesis; NAD(+) from deamido-NAD(+) (L-Gln route): step 1/1.</text>
</comment>
<dbReference type="SUPFAM" id="SSF56317">
    <property type="entry name" value="Carbon-nitrogen hydrolase"/>
    <property type="match status" value="1"/>
</dbReference>
<evidence type="ECO:0000256" key="8">
    <source>
        <dbReference type="PIRNR" id="PIRNR006630"/>
    </source>
</evidence>
<dbReference type="EMBL" id="AOGK01000001">
    <property type="protein sequence ID" value="MDG5973942.1"/>
    <property type="molecule type" value="Genomic_DNA"/>
</dbReference>
<comment type="similarity">
    <text evidence="2 7 8">In the C-terminal section; belongs to the NAD synthetase family.</text>
</comment>
<dbReference type="NCBIfam" id="TIGR00552">
    <property type="entry name" value="nadE"/>
    <property type="match status" value="1"/>
</dbReference>
<dbReference type="GO" id="GO:0009435">
    <property type="term" value="P:NAD+ biosynthetic process"/>
    <property type="evidence" value="ECO:0007669"/>
    <property type="project" value="UniProtKB-UniRule"/>
</dbReference>
<dbReference type="InterPro" id="IPR022310">
    <property type="entry name" value="NAD/GMP_synthase"/>
</dbReference>
<evidence type="ECO:0000256" key="3">
    <source>
        <dbReference type="ARBA" id="ARBA00022598"/>
    </source>
</evidence>
<proteinExistence type="inferred from homology"/>
<feature type="active site" description="Nucleophile; for glutaminase activity" evidence="7">
    <location>
        <position position="167"/>
    </location>
</feature>
<organism evidence="11 12">
    <name type="scientific">Hydrogenophaga taeniospiralis CCUG 15921</name>
    <dbReference type="NCBI Taxonomy" id="1281780"/>
    <lineage>
        <taxon>Bacteria</taxon>
        <taxon>Pseudomonadati</taxon>
        <taxon>Pseudomonadota</taxon>
        <taxon>Betaproteobacteria</taxon>
        <taxon>Burkholderiales</taxon>
        <taxon>Comamonadaceae</taxon>
        <taxon>Hydrogenophaga</taxon>
    </lineage>
</organism>
<keyword evidence="5 7" id="KW-0067">ATP-binding</keyword>
<keyword evidence="3 7" id="KW-0436">Ligase</keyword>
<evidence type="ECO:0000256" key="7">
    <source>
        <dbReference type="HAMAP-Rule" id="MF_02090"/>
    </source>
</evidence>
<comment type="similarity">
    <text evidence="9">Belongs to the NAD synthetase family.</text>
</comment>
<dbReference type="Gene3D" id="3.60.110.10">
    <property type="entry name" value="Carbon-nitrogen hydrolase"/>
    <property type="match status" value="1"/>
</dbReference>
<feature type="domain" description="CN hydrolase" evidence="10">
    <location>
        <begin position="3"/>
        <end position="263"/>
    </location>
</feature>
<feature type="binding site" evidence="7">
    <location>
        <position position="535"/>
    </location>
    <ligand>
        <name>deamido-NAD(+)</name>
        <dbReference type="ChEBI" id="CHEBI:58437"/>
        <note>ligand shared between two neighboring subunits</note>
    </ligand>
</feature>
<dbReference type="GO" id="GO:0005737">
    <property type="term" value="C:cytoplasm"/>
    <property type="evidence" value="ECO:0007669"/>
    <property type="project" value="InterPro"/>
</dbReference>
<evidence type="ECO:0000313" key="11">
    <source>
        <dbReference type="EMBL" id="MDG5973942.1"/>
    </source>
</evidence>
<reference evidence="11" key="1">
    <citation type="submission" date="2013-01" db="EMBL/GenBank/DDBJ databases">
        <title>Genome draft of Hydrogenophaga taeniospiralis 2K1.</title>
        <authorList>
            <person name="Gomila M."/>
            <person name="Lalucat J."/>
        </authorList>
    </citation>
    <scope>NUCLEOTIDE SEQUENCE</scope>
    <source>
        <strain evidence="11">CCUG 15921</strain>
    </source>
</reference>
<feature type="binding site" evidence="7">
    <location>
        <position position="193"/>
    </location>
    <ligand>
        <name>L-glutamine</name>
        <dbReference type="ChEBI" id="CHEBI:58359"/>
    </ligand>
</feature>
<evidence type="ECO:0000256" key="1">
    <source>
        <dbReference type="ARBA" id="ARBA00005188"/>
    </source>
</evidence>
<dbReference type="GO" id="GO:0005524">
    <property type="term" value="F:ATP binding"/>
    <property type="evidence" value="ECO:0007669"/>
    <property type="project" value="UniProtKB-UniRule"/>
</dbReference>
<evidence type="ECO:0000256" key="6">
    <source>
        <dbReference type="ARBA" id="ARBA00023027"/>
    </source>
</evidence>
<dbReference type="PROSITE" id="PS50263">
    <property type="entry name" value="CN_HYDROLASE"/>
    <property type="match status" value="1"/>
</dbReference>
<comment type="function">
    <text evidence="7">Catalyzes the ATP-dependent amidation of deamido-NAD to form NAD. Uses L-glutamine as a nitrogen source.</text>
</comment>
<keyword evidence="4 7" id="KW-0547">Nucleotide-binding</keyword>
<protein>
    <recommendedName>
        <fullName evidence="7 8">Glutamine-dependent NAD(+) synthetase</fullName>
        <ecNumber evidence="7 8">6.3.5.1</ecNumber>
    </recommendedName>
    <alternativeName>
        <fullName evidence="7 8">NAD(+) synthase [glutamine-hydrolyzing]</fullName>
    </alternativeName>
</protein>
<comment type="caution">
    <text evidence="7">Lacks conserved residue(s) required for the propagation of feature annotation.</text>
</comment>
<dbReference type="GO" id="GO:0004359">
    <property type="term" value="F:glutaminase activity"/>
    <property type="evidence" value="ECO:0007669"/>
    <property type="project" value="InterPro"/>
</dbReference>
<feature type="binding site" evidence="7">
    <location>
        <position position="419"/>
    </location>
    <ligand>
        <name>deamido-NAD(+)</name>
        <dbReference type="ChEBI" id="CHEBI:58437"/>
        <note>ligand shared between two neighboring subunits</note>
    </ligand>
</feature>
<evidence type="ECO:0000256" key="5">
    <source>
        <dbReference type="ARBA" id="ARBA00022840"/>
    </source>
</evidence>
<keyword evidence="6 7" id="KW-0520">NAD</keyword>
<feature type="binding site" evidence="7">
    <location>
        <begin position="307"/>
        <end position="314"/>
    </location>
    <ligand>
        <name>ATP</name>
        <dbReference type="ChEBI" id="CHEBI:30616"/>
    </ligand>
</feature>
<dbReference type="Pfam" id="PF00795">
    <property type="entry name" value="CN_hydrolase"/>
    <property type="match status" value="1"/>
</dbReference>
<feature type="binding site" evidence="7">
    <location>
        <position position="414"/>
    </location>
    <ligand>
        <name>ATP</name>
        <dbReference type="ChEBI" id="CHEBI:30616"/>
    </ligand>
</feature>
<gene>
    <name evidence="7" type="primary">nadE</name>
    <name evidence="11" type="ORF">H010_01675</name>
</gene>
<dbReference type="InterPro" id="IPR014445">
    <property type="entry name" value="Gln-dep_NAD_synthase"/>
</dbReference>
<dbReference type="CDD" id="cd00553">
    <property type="entry name" value="NAD_synthase"/>
    <property type="match status" value="1"/>
</dbReference>
<keyword evidence="12" id="KW-1185">Reference proteome</keyword>
<evidence type="ECO:0000259" key="10">
    <source>
        <dbReference type="PROSITE" id="PS50263"/>
    </source>
</evidence>
<dbReference type="HAMAP" id="MF_02090">
    <property type="entry name" value="NadE_glutamine_dep"/>
    <property type="match status" value="1"/>
</dbReference>
<accession>A0A9X4NML9</accession>
<feature type="active site" description="Proton acceptor; for glutaminase activity" evidence="7">
    <location>
        <position position="43"/>
    </location>
</feature>
<dbReference type="Pfam" id="PF02540">
    <property type="entry name" value="NAD_synthase"/>
    <property type="match status" value="1"/>
</dbReference>
<dbReference type="PANTHER" id="PTHR23090:SF9">
    <property type="entry name" value="GLUTAMINE-DEPENDENT NAD(+) SYNTHETASE"/>
    <property type="match status" value="1"/>
</dbReference>
<dbReference type="SUPFAM" id="SSF52402">
    <property type="entry name" value="Adenine nucleotide alpha hydrolases-like"/>
    <property type="match status" value="1"/>
</dbReference>
<feature type="binding site" evidence="7">
    <location>
        <position position="390"/>
    </location>
    <ligand>
        <name>deamido-NAD(+)</name>
        <dbReference type="ChEBI" id="CHEBI:58437"/>
        <note>ligand shared between two neighboring subunits</note>
    </ligand>
</feature>
<comment type="catalytic activity">
    <reaction evidence="7 8">
        <text>deamido-NAD(+) + L-glutamine + ATP + H2O = L-glutamate + AMP + diphosphate + NAD(+) + H(+)</text>
        <dbReference type="Rhea" id="RHEA:24384"/>
        <dbReference type="ChEBI" id="CHEBI:15377"/>
        <dbReference type="ChEBI" id="CHEBI:15378"/>
        <dbReference type="ChEBI" id="CHEBI:29985"/>
        <dbReference type="ChEBI" id="CHEBI:30616"/>
        <dbReference type="ChEBI" id="CHEBI:33019"/>
        <dbReference type="ChEBI" id="CHEBI:57540"/>
        <dbReference type="ChEBI" id="CHEBI:58359"/>
        <dbReference type="ChEBI" id="CHEBI:58437"/>
        <dbReference type="ChEBI" id="CHEBI:456215"/>
        <dbReference type="EC" id="6.3.5.1"/>
    </reaction>
</comment>
<dbReference type="Proteomes" id="UP001152876">
    <property type="component" value="Unassembled WGS sequence"/>
</dbReference>
<evidence type="ECO:0000256" key="2">
    <source>
        <dbReference type="ARBA" id="ARBA00007145"/>
    </source>
</evidence>
<name>A0A9X4NML9_9BURK</name>
<evidence type="ECO:0000313" key="12">
    <source>
        <dbReference type="Proteomes" id="UP001152876"/>
    </source>
</evidence>
<dbReference type="EC" id="6.3.5.1" evidence="7 8"/>
<dbReference type="PANTHER" id="PTHR23090">
    <property type="entry name" value="NH 3 /GLUTAMINE-DEPENDENT NAD + SYNTHETASE"/>
    <property type="match status" value="1"/>
</dbReference>
<sequence>MTLPICVAQLNFVVGDMAGNARKIIDAARQAHGRGARVLLTPELALCGYAAEDLFLRPAFIDACDDALKTVAAETAGLNGLHIVVGHPARVAGADSVDRRERSVSVARLYNAASVLLEGRVQQTYAKRELPNYQVFDERRYFVPGHETCVFDVRMAGDVVRVGLLICEDAWFDEPAADTLAAGAEVLAVINASPFHTGKGGEREATMRERVRATGLPLVYAHLVGGQDEIVFEGRSFVLGADGALVGRAASFEEALFDVAFTRQGSGWQIDAATDRAHSQEADLWHALVLGVRDYVGKNGFPGVILGLSGGIDSALVLAIAVDALGKDRVRTVMMPSPYTADISWIDARDMAKRMGVRYDEIAIAPQFEAFKASLATEFAGLPEDTTEENLQARIRGTLLMALSNKFGSIVLTTGNKSEMATGYCTLYGDMAGGFAVIKDVAKTLVFCLARWRNAHDPYGTGANPIPERIITRPPSAELRPDQKDQDSLPEYAVLDAIIERYMENDQSPDSIEAAGYARADVDKVVRLIRINEYKRRQAPVGIRVTHRSFGKDWRYPITSKYRA</sequence>
<feature type="binding site" evidence="7">
    <location>
        <position position="199"/>
    </location>
    <ligand>
        <name>L-glutamine</name>
        <dbReference type="ChEBI" id="CHEBI:58359"/>
    </ligand>
</feature>
<feature type="active site" description="For glutaminase activity" evidence="7">
    <location>
        <position position="127"/>
    </location>
</feature>
<dbReference type="CDD" id="cd07570">
    <property type="entry name" value="GAT_Gln-NAD-synth"/>
    <property type="match status" value="1"/>
</dbReference>
<dbReference type="GO" id="GO:0008795">
    <property type="term" value="F:NAD+ synthase activity"/>
    <property type="evidence" value="ECO:0007669"/>
    <property type="project" value="UniProtKB-UniRule"/>
</dbReference>
<dbReference type="Gene3D" id="3.40.50.620">
    <property type="entry name" value="HUPs"/>
    <property type="match status" value="1"/>
</dbReference>
<dbReference type="InterPro" id="IPR003010">
    <property type="entry name" value="C-N_Hydrolase"/>
</dbReference>
<comment type="caution">
    <text evidence="11">The sequence shown here is derived from an EMBL/GenBank/DDBJ whole genome shotgun (WGS) entry which is preliminary data.</text>
</comment>
<dbReference type="PIRSF" id="PIRSF006630">
    <property type="entry name" value="NADS_GAT"/>
    <property type="match status" value="1"/>
</dbReference>
<feature type="binding site" evidence="7">
    <location>
        <position position="133"/>
    </location>
    <ligand>
        <name>L-glutamine</name>
        <dbReference type="ChEBI" id="CHEBI:58359"/>
    </ligand>
</feature>
<evidence type="ECO:0000256" key="4">
    <source>
        <dbReference type="ARBA" id="ARBA00022741"/>
    </source>
</evidence>
<dbReference type="InterPro" id="IPR014729">
    <property type="entry name" value="Rossmann-like_a/b/a_fold"/>
</dbReference>
<dbReference type="FunFam" id="3.40.50.620:FF:000106">
    <property type="entry name" value="Glutamine-dependent NAD(+) synthetase"/>
    <property type="match status" value="1"/>
</dbReference>
<evidence type="ECO:0000256" key="9">
    <source>
        <dbReference type="RuleBase" id="RU003811"/>
    </source>
</evidence>
<dbReference type="OrthoDB" id="8817375at2"/>
<dbReference type="RefSeq" id="WP_068168634.1">
    <property type="nucleotide sequence ID" value="NZ_AOGK01000001.1"/>
</dbReference>
<dbReference type="InterPro" id="IPR036526">
    <property type="entry name" value="C-N_Hydrolase_sf"/>
</dbReference>
<dbReference type="GO" id="GO:0003952">
    <property type="term" value="F:NAD+ synthase (glutamine-hydrolyzing) activity"/>
    <property type="evidence" value="ECO:0007669"/>
    <property type="project" value="UniProtKB-UniRule"/>
</dbReference>
<dbReference type="NCBIfam" id="NF010588">
    <property type="entry name" value="PRK13981.1"/>
    <property type="match status" value="1"/>
</dbReference>
<dbReference type="InterPro" id="IPR003694">
    <property type="entry name" value="NAD_synthase"/>
</dbReference>